<keyword evidence="3" id="KW-1185">Reference proteome</keyword>
<proteinExistence type="predicted"/>
<feature type="region of interest" description="Disordered" evidence="1">
    <location>
        <begin position="349"/>
        <end position="370"/>
    </location>
</feature>
<name>K2NEL7_TRYCR</name>
<dbReference type="AlphaFoldDB" id="K2NEL7"/>
<feature type="region of interest" description="Disordered" evidence="1">
    <location>
        <begin position="312"/>
        <end position="336"/>
    </location>
</feature>
<dbReference type="EMBL" id="AHKC01008883">
    <property type="protein sequence ID" value="EKF36164.1"/>
    <property type="molecule type" value="Genomic_DNA"/>
</dbReference>
<feature type="region of interest" description="Disordered" evidence="1">
    <location>
        <begin position="390"/>
        <end position="412"/>
    </location>
</feature>
<accession>K2NEL7</accession>
<evidence type="ECO:0000313" key="2">
    <source>
        <dbReference type="EMBL" id="EKF36164.1"/>
    </source>
</evidence>
<feature type="region of interest" description="Disordered" evidence="1">
    <location>
        <begin position="1"/>
        <end position="43"/>
    </location>
</feature>
<evidence type="ECO:0000256" key="1">
    <source>
        <dbReference type="SAM" id="MobiDB-lite"/>
    </source>
</evidence>
<organism evidence="2 3">
    <name type="scientific">Trypanosoma cruzi marinkellei</name>
    <dbReference type="NCBI Taxonomy" id="85056"/>
    <lineage>
        <taxon>Eukaryota</taxon>
        <taxon>Discoba</taxon>
        <taxon>Euglenozoa</taxon>
        <taxon>Kinetoplastea</taxon>
        <taxon>Metakinetoplastina</taxon>
        <taxon>Trypanosomatida</taxon>
        <taxon>Trypanosomatidae</taxon>
        <taxon>Trypanosoma</taxon>
        <taxon>Schizotrypanum</taxon>
    </lineage>
</organism>
<evidence type="ECO:0000313" key="3">
    <source>
        <dbReference type="Proteomes" id="UP000007350"/>
    </source>
</evidence>
<feature type="non-terminal residue" evidence="2">
    <location>
        <position position="1"/>
    </location>
</feature>
<feature type="compositionally biased region" description="Polar residues" evidence="1">
    <location>
        <begin position="395"/>
        <end position="412"/>
    </location>
</feature>
<sequence length="661" mass="71804">EEEEEEEAIMPRAAVSHESPSCNVADGPQATSVSAEELPADTTKATSPVGFTVQLNTEPATSANAAPATTAGVDEAVTQPARSVVGRMKTFLFSFPHREGHCLCRGWRLLHRPDSVGDEARRLLEADVLSYLRPSTEKEIKNADNDTGKVPGDVYDDASAMKAVESVSFTWEGSSSSTMQLQVVTSERRAIISQRIQQNVVGDEGMLPRFLELLRSNAKYDTIHAVETYLQRNASEELRERIANRYRSIGTLVHYYHGDEAAMLVEIGAPSMVDVEATVAPAAAAVMSIPSREILEGGPERSAKVVMATGDGEEAHQELGCGDGVKGRNESPPHLQETLMGVHSNQDAVEKGDHHTGENTPSSRSSPLPFLGTLTPIQGEEDGCSVELTPHRGKSGSSQRIHNSATNKSAKTVTKSEDVNSFAAHMKEAFAERVRRLQYLAYSAMAKGAILLDARQRHKLRICKGKWGRQPVTIAVEWDVFLVVYFLKGTRFGMKSHKTLVLVHPVASGVRCCVDVDNNAGGNAHAIRIRLERAHSPDELGAPLKEIEERLHAVSMLNSRSRSTASSHASLMPMQSLTNMSIGSKSSSNDTVDSVLSAPSTERLLQRSVSFQVTLSDKKKAREAVAAIRGVVQHAVDMIQQTISEQDRNAVARPLPATRTN</sequence>
<protein>
    <submittedName>
        <fullName evidence="2">Uncharacterized protein</fullName>
    </submittedName>
</protein>
<comment type="caution">
    <text evidence="2">The sequence shown here is derived from an EMBL/GenBank/DDBJ whole genome shotgun (WGS) entry which is preliminary data.</text>
</comment>
<dbReference type="OrthoDB" id="273687at2759"/>
<reference evidence="2 3" key="1">
    <citation type="journal article" date="2012" name="BMC Genomics">
        <title>Comparative genomic analysis of human infective Trypanosoma cruzi lineages with the bat-restricted subspecies T. cruzi marinkellei.</title>
        <authorList>
            <person name="Franzen O."/>
            <person name="Talavera-Lopez C."/>
            <person name="Ochaya S."/>
            <person name="Butler C.E."/>
            <person name="Messenger L.A."/>
            <person name="Lewis M.D."/>
            <person name="Llewellyn M.S."/>
            <person name="Marinkelle C.J."/>
            <person name="Tyler K.M."/>
            <person name="Miles M.A."/>
            <person name="Andersson B."/>
        </authorList>
    </citation>
    <scope>NUCLEOTIDE SEQUENCE [LARGE SCALE GENOMIC DNA]</scope>
    <source>
        <strain evidence="2 3">B7</strain>
    </source>
</reference>
<dbReference type="Proteomes" id="UP000007350">
    <property type="component" value="Unassembled WGS sequence"/>
</dbReference>
<gene>
    <name evidence="2" type="ORF">MOQ_002297</name>
</gene>